<evidence type="ECO:0000313" key="2">
    <source>
        <dbReference type="EMBL" id="KPL70440.1"/>
    </source>
</evidence>
<gene>
    <name evidence="2" type="ORF">ADM99_14970</name>
</gene>
<reference evidence="2 3" key="1">
    <citation type="submission" date="2015-07" db="EMBL/GenBank/DDBJ databases">
        <title>Genome sequence of Leptolinea tardivitalis DSM 16556.</title>
        <authorList>
            <person name="Hemp J."/>
            <person name="Ward L.M."/>
            <person name="Pace L.A."/>
            <person name="Fischer W.W."/>
        </authorList>
    </citation>
    <scope>NUCLEOTIDE SEQUENCE [LARGE SCALE GENOMIC DNA]</scope>
    <source>
        <strain evidence="2 3">YMTK-2</strain>
    </source>
</reference>
<feature type="region of interest" description="Disordered" evidence="1">
    <location>
        <begin position="1"/>
        <end position="28"/>
    </location>
</feature>
<accession>A0A0P6WV22</accession>
<name>A0A0P6WV22_9CHLR</name>
<sequence length="134" mass="14900">MSTLTNPDRNRPKFSHRNPLPKREGVLSPEEGCVGCKRAIPHSVGADGRPPLRVMGYPQIKICHPVFPPKRNIPLIGSSRMQHAHRVFRLVSEIARVDGRPPLRVMDYPQTKICHPIFPSVKSASAKNALAKGK</sequence>
<dbReference type="EMBL" id="LGCK01000014">
    <property type="protein sequence ID" value="KPL70440.1"/>
    <property type="molecule type" value="Genomic_DNA"/>
</dbReference>
<organism evidence="2 3">
    <name type="scientific">Leptolinea tardivitalis</name>
    <dbReference type="NCBI Taxonomy" id="229920"/>
    <lineage>
        <taxon>Bacteria</taxon>
        <taxon>Bacillati</taxon>
        <taxon>Chloroflexota</taxon>
        <taxon>Anaerolineae</taxon>
        <taxon>Anaerolineales</taxon>
        <taxon>Anaerolineaceae</taxon>
        <taxon>Leptolinea</taxon>
    </lineage>
</organism>
<dbReference type="AlphaFoldDB" id="A0A0P6WV22"/>
<dbReference type="STRING" id="229920.ADM99_14970"/>
<dbReference type="Proteomes" id="UP000050430">
    <property type="component" value="Unassembled WGS sequence"/>
</dbReference>
<evidence type="ECO:0000256" key="1">
    <source>
        <dbReference type="SAM" id="MobiDB-lite"/>
    </source>
</evidence>
<evidence type="ECO:0000313" key="3">
    <source>
        <dbReference type="Proteomes" id="UP000050430"/>
    </source>
</evidence>
<keyword evidence="3" id="KW-1185">Reference proteome</keyword>
<protein>
    <submittedName>
        <fullName evidence="2">Uncharacterized protein</fullName>
    </submittedName>
</protein>
<comment type="caution">
    <text evidence="2">The sequence shown here is derived from an EMBL/GenBank/DDBJ whole genome shotgun (WGS) entry which is preliminary data.</text>
</comment>
<proteinExistence type="predicted"/>